<dbReference type="PANTHER" id="PTHR35563:SF2">
    <property type="entry name" value="BARREL METAL-DEPENDENT HYDROLASE, PUTATIVE (AFU_ORTHOLOGUE AFUA_1G16240)-RELATED"/>
    <property type="match status" value="1"/>
</dbReference>
<gene>
    <name evidence="2" type="ORF">Bxe_B1940</name>
</gene>
<dbReference type="STRING" id="266265.Bxe_B1940"/>
<dbReference type="KEGG" id="bxb:DR64_7243"/>
<organism evidence="2 3">
    <name type="scientific">Paraburkholderia xenovorans (strain LB400)</name>
    <dbReference type="NCBI Taxonomy" id="266265"/>
    <lineage>
        <taxon>Bacteria</taxon>
        <taxon>Pseudomonadati</taxon>
        <taxon>Pseudomonadota</taxon>
        <taxon>Betaproteobacteria</taxon>
        <taxon>Burkholderiales</taxon>
        <taxon>Burkholderiaceae</taxon>
        <taxon>Paraburkholderia</taxon>
    </lineage>
</organism>
<dbReference type="GO" id="GO:0016787">
    <property type="term" value="F:hydrolase activity"/>
    <property type="evidence" value="ECO:0007669"/>
    <property type="project" value="InterPro"/>
</dbReference>
<dbReference type="KEGG" id="bxe:Bxe_B1940"/>
<dbReference type="Proteomes" id="UP000001817">
    <property type="component" value="Chromosome 2"/>
</dbReference>
<proteinExistence type="predicted"/>
<evidence type="ECO:0000313" key="3">
    <source>
        <dbReference type="Proteomes" id="UP000001817"/>
    </source>
</evidence>
<dbReference type="SUPFAM" id="SSF51556">
    <property type="entry name" value="Metallo-dependent hydrolases"/>
    <property type="match status" value="1"/>
</dbReference>
<dbReference type="InterPro" id="IPR032466">
    <property type="entry name" value="Metal_Hydrolase"/>
</dbReference>
<feature type="domain" description="Amidohydrolase-related" evidence="1">
    <location>
        <begin position="31"/>
        <end position="284"/>
    </location>
</feature>
<dbReference type="Pfam" id="PF04909">
    <property type="entry name" value="Amidohydro_2"/>
    <property type="match status" value="1"/>
</dbReference>
<evidence type="ECO:0000313" key="2">
    <source>
        <dbReference type="EMBL" id="ABE34035.1"/>
    </source>
</evidence>
<dbReference type="EMBL" id="CP000271">
    <property type="protein sequence ID" value="ABE34035.1"/>
    <property type="molecule type" value="Genomic_DNA"/>
</dbReference>
<protein>
    <submittedName>
        <fullName evidence="2">Amidohydrolase</fullName>
    </submittedName>
</protein>
<reference evidence="2 3" key="1">
    <citation type="journal article" date="2006" name="Proc. Natl. Acad. Sci. U.S.A.">
        <title>Burkholderia xenovorans LB400 harbors a multi-replicon, 9.73-Mbp genome shaped for versatility.</title>
        <authorList>
            <person name="Chain P.S."/>
            <person name="Denef V.J."/>
            <person name="Konstantinidis K.T."/>
            <person name="Vergez L.M."/>
            <person name="Agullo L."/>
            <person name="Reyes V.L."/>
            <person name="Hauser L."/>
            <person name="Cordova M."/>
            <person name="Gomez L."/>
            <person name="Gonzalez M."/>
            <person name="Land M."/>
            <person name="Lao V."/>
            <person name="Larimer F."/>
            <person name="LiPuma J.J."/>
            <person name="Mahenthiralingam E."/>
            <person name="Malfatti S.A."/>
            <person name="Marx C.J."/>
            <person name="Parnell J.J."/>
            <person name="Ramette A."/>
            <person name="Richardson P."/>
            <person name="Seeger M."/>
            <person name="Smith D."/>
            <person name="Spilker T."/>
            <person name="Sul W.J."/>
            <person name="Tsoi T.V."/>
            <person name="Ulrich L.E."/>
            <person name="Zhulin I.B."/>
            <person name="Tiedje J.M."/>
        </authorList>
    </citation>
    <scope>NUCLEOTIDE SEQUENCE [LARGE SCALE GENOMIC DNA]</scope>
    <source>
        <strain evidence="2 3">LB400</strain>
    </source>
</reference>
<sequence>MTINRTPPRANALGFRRDITPPSFRMPAGACDTHMHIVGPFEHYPLRETRSLQPPESTLEDYVAMKRIMGVERNVIVQPSFFAKDNACTLDSAERLGEQTRAVVVVEPDVEEDTLAAMHARGARGVRLQRVVAGGTSVDEIAEIAARIQPFGWHLQLFIDSEDIEALAPQLRQLPVPIVFDHMAHVYQDSSTASPGFRAVLDLLAEGKAWVKLSAWRFSPDDARARLLVSANPERVLWGSDWPHVSYQEEVPDDGQLLNRLAQWAQDPATLHRILVDNPAQLYFRDQQA</sequence>
<dbReference type="PANTHER" id="PTHR35563">
    <property type="entry name" value="BARREL METAL-DEPENDENT HYDROLASE, PUTATIVE (AFU_ORTHOLOGUE AFUA_1G16240)-RELATED"/>
    <property type="match status" value="1"/>
</dbReference>
<dbReference type="InterPro" id="IPR052358">
    <property type="entry name" value="Aro_Compnd_Degr_Hydrolases"/>
</dbReference>
<dbReference type="InterPro" id="IPR006680">
    <property type="entry name" value="Amidohydro-rel"/>
</dbReference>
<keyword evidence="3" id="KW-1185">Reference proteome</keyword>
<evidence type="ECO:0000259" key="1">
    <source>
        <dbReference type="Pfam" id="PF04909"/>
    </source>
</evidence>
<dbReference type="Gene3D" id="3.20.20.140">
    <property type="entry name" value="Metal-dependent hydrolases"/>
    <property type="match status" value="1"/>
</dbReference>
<dbReference type="AlphaFoldDB" id="Q13PF4"/>
<dbReference type="eggNOG" id="COG3618">
    <property type="taxonomic scope" value="Bacteria"/>
</dbReference>
<dbReference type="OrthoDB" id="9787654at2"/>
<accession>Q13PF4</accession>
<name>Q13PF4_PARXL</name>
<dbReference type="RefSeq" id="WP_011491385.1">
    <property type="nucleotide sequence ID" value="NC_007952.1"/>
</dbReference>